<organism evidence="1">
    <name type="scientific">Spumella elongata</name>
    <dbReference type="NCBI Taxonomy" id="89044"/>
    <lineage>
        <taxon>Eukaryota</taxon>
        <taxon>Sar</taxon>
        <taxon>Stramenopiles</taxon>
        <taxon>Ochrophyta</taxon>
        <taxon>Chrysophyceae</taxon>
        <taxon>Chromulinales</taxon>
        <taxon>Chromulinaceae</taxon>
        <taxon>Spumella</taxon>
    </lineage>
</organism>
<proteinExistence type="predicted"/>
<sequence length="223" mass="25809">MSHKNQKKAVVSQCFVKNICISDVETGIIVFQKVYKWKESSAFFNLGGLIQVFYQFAREVDDGQISCVNFELGRKVTTRLNQDQLQSRNQTMQMKSVKTDDIIVSVFFDMQGMDMPTAEEDLKLDVLMHAVEFVFTQDCLDRLKMKRPTLQQDMEEQHEAMEELDGRVTLPFEDFSFTADQLHHQLFPLAIGGMSHDEVLLDDSLPIEEHVQMQVNIMRSFRA</sequence>
<name>A0A7S3H3M2_9STRA</name>
<reference evidence="1" key="1">
    <citation type="submission" date="2021-01" db="EMBL/GenBank/DDBJ databases">
        <authorList>
            <person name="Corre E."/>
            <person name="Pelletier E."/>
            <person name="Niang G."/>
            <person name="Scheremetjew M."/>
            <person name="Finn R."/>
            <person name="Kale V."/>
            <person name="Holt S."/>
            <person name="Cochrane G."/>
            <person name="Meng A."/>
            <person name="Brown T."/>
            <person name="Cohen L."/>
        </authorList>
    </citation>
    <scope>NUCLEOTIDE SEQUENCE</scope>
    <source>
        <strain evidence="1">CCAP 955/1</strain>
    </source>
</reference>
<protein>
    <submittedName>
        <fullName evidence="1">Uncharacterized protein</fullName>
    </submittedName>
</protein>
<dbReference type="EMBL" id="HBIC01025981">
    <property type="protein sequence ID" value="CAE0284045.1"/>
    <property type="molecule type" value="Transcribed_RNA"/>
</dbReference>
<dbReference type="AlphaFoldDB" id="A0A7S3H3M2"/>
<evidence type="ECO:0000313" key="1">
    <source>
        <dbReference type="EMBL" id="CAE0284045.1"/>
    </source>
</evidence>
<accession>A0A7S3H3M2</accession>
<gene>
    <name evidence="1" type="ORF">SELO1098_LOCUS12880</name>
</gene>